<dbReference type="EMBL" id="PIYS01000008">
    <property type="protein sequence ID" value="PKF71800.1"/>
    <property type="molecule type" value="Genomic_DNA"/>
</dbReference>
<dbReference type="GO" id="GO:0004029">
    <property type="term" value="F:aldehyde dehydrogenase (NAD+) activity"/>
    <property type="evidence" value="ECO:0007669"/>
    <property type="project" value="TreeGrafter"/>
</dbReference>
<evidence type="ECO:0000313" key="4">
    <source>
        <dbReference type="Proteomes" id="UP000242861"/>
    </source>
</evidence>
<dbReference type="Proteomes" id="UP000242861">
    <property type="component" value="Unassembled WGS sequence"/>
</dbReference>
<dbReference type="PANTHER" id="PTHR48079">
    <property type="entry name" value="PROTEIN YEEZ"/>
    <property type="match status" value="1"/>
</dbReference>
<organism evidence="3 4">
    <name type="scientific">Pseudomonas fluvialis</name>
    <dbReference type="NCBI Taxonomy" id="1793966"/>
    <lineage>
        <taxon>Bacteria</taxon>
        <taxon>Pseudomonadati</taxon>
        <taxon>Pseudomonadota</taxon>
        <taxon>Gammaproteobacteria</taxon>
        <taxon>Pseudomonadales</taxon>
        <taxon>Pseudomonadaceae</taxon>
        <taxon>Pseudomonas</taxon>
    </lineage>
</organism>
<sequence>MANLLISGASGFIGSWLTATLSRQGHSLYLLLRQPEQLPALRAQCQARGGNPAHLHALAGDLQHPGLGLDEPPLLARGISQIIHLGAQFAWGLPREQAERCNVAGSLALTQLASRLQARLLLVGGFMLGNPAHLAELGIDPQHLAHSDWDRLYRRAGAYEASKLQAHYQSCALARQMQVPYNVVHPGTLCGHSQSGHLNPSQPLYELLDNLAHGRLHGIPGSPAHWLPLISVDLLVALLASLVERPLANGSELLALDPHSPSLGELLALLAEELDVAAPSRYVPVGLLAALLRLPGAERLLHSRRESLAFIRRERYDCTPLQTELQARQLVWPDLRQALRASARHYRDSRSQAAQCSDTGSRHGRMRAPDAATDSPHERFDPTA</sequence>
<protein>
    <submittedName>
        <fullName evidence="3">NAD-dependent dehydratase</fullName>
    </submittedName>
</protein>
<gene>
    <name evidence="3" type="ORF">CW360_06405</name>
</gene>
<dbReference type="RefSeq" id="WP_101193131.1">
    <property type="nucleotide sequence ID" value="NZ_PIYS01000008.1"/>
</dbReference>
<name>A0A2I0CRJ7_9PSED</name>
<dbReference type="Pfam" id="PF07993">
    <property type="entry name" value="NAD_binding_4"/>
    <property type="match status" value="1"/>
</dbReference>
<dbReference type="AlphaFoldDB" id="A0A2I0CRJ7"/>
<evidence type="ECO:0000313" key="3">
    <source>
        <dbReference type="EMBL" id="PKF71800.1"/>
    </source>
</evidence>
<evidence type="ECO:0000259" key="2">
    <source>
        <dbReference type="Pfam" id="PF07993"/>
    </source>
</evidence>
<feature type="region of interest" description="Disordered" evidence="1">
    <location>
        <begin position="343"/>
        <end position="384"/>
    </location>
</feature>
<dbReference type="SUPFAM" id="SSF51735">
    <property type="entry name" value="NAD(P)-binding Rossmann-fold domains"/>
    <property type="match status" value="1"/>
</dbReference>
<evidence type="ECO:0000256" key="1">
    <source>
        <dbReference type="SAM" id="MobiDB-lite"/>
    </source>
</evidence>
<dbReference type="PANTHER" id="PTHR48079:SF6">
    <property type="entry name" value="NAD(P)-BINDING DOMAIN-CONTAINING PROTEIN-RELATED"/>
    <property type="match status" value="1"/>
</dbReference>
<feature type="domain" description="Thioester reductase (TE)" evidence="2">
    <location>
        <begin position="6"/>
        <end position="237"/>
    </location>
</feature>
<accession>A0A2I0CRJ7</accession>
<proteinExistence type="predicted"/>
<reference evidence="4" key="1">
    <citation type="submission" date="2017-12" db="EMBL/GenBank/DDBJ databases">
        <authorList>
            <person name="Yu X.-Y."/>
        </authorList>
    </citation>
    <scope>NUCLEOTIDE SEQUENCE [LARGE SCALE GENOMIC DNA]</scope>
    <source>
        <strain evidence="4">ZYSR67-Z</strain>
    </source>
</reference>
<comment type="caution">
    <text evidence="3">The sequence shown here is derived from an EMBL/GenBank/DDBJ whole genome shotgun (WGS) entry which is preliminary data.</text>
</comment>
<dbReference type="GO" id="GO:0005737">
    <property type="term" value="C:cytoplasm"/>
    <property type="evidence" value="ECO:0007669"/>
    <property type="project" value="TreeGrafter"/>
</dbReference>
<dbReference type="InterPro" id="IPR051783">
    <property type="entry name" value="NAD(P)-dependent_oxidoreduct"/>
</dbReference>
<dbReference type="InterPro" id="IPR013120">
    <property type="entry name" value="FAR_NAD-bd"/>
</dbReference>
<dbReference type="Gene3D" id="3.40.50.720">
    <property type="entry name" value="NAD(P)-binding Rossmann-like Domain"/>
    <property type="match status" value="1"/>
</dbReference>
<feature type="compositionally biased region" description="Basic and acidic residues" evidence="1">
    <location>
        <begin position="375"/>
        <end position="384"/>
    </location>
</feature>
<dbReference type="InterPro" id="IPR036291">
    <property type="entry name" value="NAD(P)-bd_dom_sf"/>
</dbReference>